<dbReference type="NCBIfam" id="TIGR00196">
    <property type="entry name" value="yjeF_cterm"/>
    <property type="match status" value="1"/>
</dbReference>
<feature type="binding site" evidence="18">
    <location>
        <position position="164"/>
    </location>
    <ligand>
        <name>(6S)-NADPHX</name>
        <dbReference type="ChEBI" id="CHEBI:64076"/>
    </ligand>
</feature>
<comment type="similarity">
    <text evidence="18">Belongs to the NnrE/AIBP family.</text>
</comment>
<gene>
    <name evidence="17" type="primary">nnrD</name>
    <name evidence="18" type="synonym">nnrE</name>
    <name evidence="22" type="ORF">FYJ78_10080</name>
</gene>
<keyword evidence="12 17" id="KW-0456">Lyase</keyword>
<feature type="binding site" evidence="18">
    <location>
        <begin position="135"/>
        <end position="141"/>
    </location>
    <ligand>
        <name>(6S)-NADPHX</name>
        <dbReference type="ChEBI" id="CHEBI:64076"/>
    </ligand>
</feature>
<comment type="similarity">
    <text evidence="17">Belongs to the NnrD/CARKD family.</text>
</comment>
<comment type="catalytic activity">
    <reaction evidence="2 18 19">
        <text>(6R)-NADPHX = (6S)-NADPHX</text>
        <dbReference type="Rhea" id="RHEA:32227"/>
        <dbReference type="ChEBI" id="CHEBI:64076"/>
        <dbReference type="ChEBI" id="CHEBI:64077"/>
        <dbReference type="EC" id="5.1.99.6"/>
    </reaction>
</comment>
<dbReference type="PROSITE" id="PS01050">
    <property type="entry name" value="YJEF_C_2"/>
    <property type="match status" value="1"/>
</dbReference>
<evidence type="ECO:0000256" key="3">
    <source>
        <dbReference type="ARBA" id="ARBA00006001"/>
    </source>
</evidence>
<feature type="binding site" evidence="18">
    <location>
        <position position="131"/>
    </location>
    <ligand>
        <name>K(+)</name>
        <dbReference type="ChEBI" id="CHEBI:29103"/>
    </ligand>
</feature>
<comment type="cofactor">
    <cofactor evidence="18 19">
        <name>K(+)</name>
        <dbReference type="ChEBI" id="CHEBI:29103"/>
    </cofactor>
    <text evidence="18 19">Binds 1 potassium ion per subunit.</text>
</comment>
<dbReference type="NCBIfam" id="TIGR00197">
    <property type="entry name" value="yjeF_nterm"/>
    <property type="match status" value="1"/>
</dbReference>
<feature type="binding site" evidence="17">
    <location>
        <begin position="426"/>
        <end position="430"/>
    </location>
    <ligand>
        <name>AMP</name>
        <dbReference type="ChEBI" id="CHEBI:456215"/>
    </ligand>
</feature>
<comment type="function">
    <text evidence="18">Catalyzes the epimerization of the S- and R-forms of NAD(P)HX, a damaged form of NAD(P)H that is a result of enzymatic or heat-dependent hydration. This is a prerequisite for the S-specific NAD(P)H-hydrate dehydratase to allow the repair of both epimers of NAD(P)HX.</text>
</comment>
<evidence type="ECO:0000313" key="23">
    <source>
        <dbReference type="Proteomes" id="UP000430222"/>
    </source>
</evidence>
<dbReference type="Gene3D" id="3.40.1190.20">
    <property type="match status" value="1"/>
</dbReference>
<evidence type="ECO:0000256" key="16">
    <source>
        <dbReference type="ARBA" id="ARBA00049209"/>
    </source>
</evidence>
<comment type="function">
    <text evidence="17">Catalyzes the dehydration of the S-form of NAD(P)HX at the expense of ADP, which is converted to AMP. Together with NAD(P)HX epimerase, which catalyzes the epimerization of the S- and R-forms, the enzyme allows the repair of both epimers of NAD(P)HX, a damaged form of NAD(P)H that is a result of enzymatic or heat-dependent hydration.</text>
</comment>
<dbReference type="CDD" id="cd01171">
    <property type="entry name" value="YXKO-related"/>
    <property type="match status" value="1"/>
</dbReference>
<keyword evidence="5 18" id="KW-0479">Metal-binding</keyword>
<comment type="catalytic activity">
    <reaction evidence="16 17 19">
        <text>(6S)-NADPHX + ADP = AMP + phosphate + NADPH + H(+)</text>
        <dbReference type="Rhea" id="RHEA:32235"/>
        <dbReference type="ChEBI" id="CHEBI:15378"/>
        <dbReference type="ChEBI" id="CHEBI:43474"/>
        <dbReference type="ChEBI" id="CHEBI:57783"/>
        <dbReference type="ChEBI" id="CHEBI:64076"/>
        <dbReference type="ChEBI" id="CHEBI:456215"/>
        <dbReference type="ChEBI" id="CHEBI:456216"/>
        <dbReference type="EC" id="4.2.1.136"/>
    </reaction>
</comment>
<comment type="cofactor">
    <cofactor evidence="17">
        <name>Mg(2+)</name>
        <dbReference type="ChEBI" id="CHEBI:18420"/>
    </cofactor>
</comment>
<keyword evidence="7 17" id="KW-0067">ATP-binding</keyword>
<comment type="catalytic activity">
    <reaction evidence="15 17 19">
        <text>(6S)-NADHX + ADP = AMP + phosphate + NADH + H(+)</text>
        <dbReference type="Rhea" id="RHEA:32223"/>
        <dbReference type="ChEBI" id="CHEBI:15378"/>
        <dbReference type="ChEBI" id="CHEBI:43474"/>
        <dbReference type="ChEBI" id="CHEBI:57945"/>
        <dbReference type="ChEBI" id="CHEBI:64074"/>
        <dbReference type="ChEBI" id="CHEBI:456215"/>
        <dbReference type="ChEBI" id="CHEBI:456216"/>
        <dbReference type="EC" id="4.2.1.136"/>
    </reaction>
</comment>
<dbReference type="RefSeq" id="WP_154621274.1">
    <property type="nucleotide sequence ID" value="NZ_VUNL01000011.1"/>
</dbReference>
<evidence type="ECO:0000256" key="7">
    <source>
        <dbReference type="ARBA" id="ARBA00022840"/>
    </source>
</evidence>
<dbReference type="InterPro" id="IPR004443">
    <property type="entry name" value="YjeF_N_dom"/>
</dbReference>
<evidence type="ECO:0000256" key="13">
    <source>
        <dbReference type="ARBA" id="ARBA00023268"/>
    </source>
</evidence>
<dbReference type="GO" id="GO:0046496">
    <property type="term" value="P:nicotinamide nucleotide metabolic process"/>
    <property type="evidence" value="ECO:0007669"/>
    <property type="project" value="UniProtKB-UniRule"/>
</dbReference>
<feature type="binding site" evidence="18">
    <location>
        <begin position="59"/>
        <end position="63"/>
    </location>
    <ligand>
        <name>(6S)-NADPHX</name>
        <dbReference type="ChEBI" id="CHEBI:64076"/>
    </ligand>
</feature>
<keyword evidence="8 17" id="KW-0521">NADP</keyword>
<evidence type="ECO:0000259" key="20">
    <source>
        <dbReference type="PROSITE" id="PS51383"/>
    </source>
</evidence>
<dbReference type="GO" id="GO:0052856">
    <property type="term" value="F:NAD(P)HX epimerase activity"/>
    <property type="evidence" value="ECO:0007669"/>
    <property type="project" value="UniProtKB-UniRule"/>
</dbReference>
<evidence type="ECO:0000313" key="22">
    <source>
        <dbReference type="EMBL" id="MSV25518.1"/>
    </source>
</evidence>
<evidence type="ECO:0000256" key="1">
    <source>
        <dbReference type="ARBA" id="ARBA00000013"/>
    </source>
</evidence>
<feature type="domain" description="YjeF C-terminal" evidence="20">
    <location>
        <begin position="231"/>
        <end position="513"/>
    </location>
</feature>
<feature type="binding site" evidence="17">
    <location>
        <position position="455"/>
    </location>
    <ligand>
        <name>AMP</name>
        <dbReference type="ChEBI" id="CHEBI:456215"/>
    </ligand>
</feature>
<dbReference type="GO" id="GO:0052855">
    <property type="term" value="F:ADP-dependent NAD(P)H-hydrate dehydratase activity"/>
    <property type="evidence" value="ECO:0007669"/>
    <property type="project" value="UniProtKB-UniRule"/>
</dbReference>
<feature type="binding site" evidence="18">
    <location>
        <position position="167"/>
    </location>
    <ligand>
        <name>K(+)</name>
        <dbReference type="ChEBI" id="CHEBI:29103"/>
    </ligand>
</feature>
<keyword evidence="6 17" id="KW-0547">Nucleotide-binding</keyword>
<dbReference type="GO" id="GO:0005524">
    <property type="term" value="F:ATP binding"/>
    <property type="evidence" value="ECO:0007669"/>
    <property type="project" value="UniProtKB-UniRule"/>
</dbReference>
<keyword evidence="9 18" id="KW-0630">Potassium</keyword>
<dbReference type="InterPro" id="IPR017953">
    <property type="entry name" value="Carbohydrate_kinase_pred_CS"/>
</dbReference>
<feature type="binding site" evidence="17">
    <location>
        <position position="266"/>
    </location>
    <ligand>
        <name>(6S)-NADPHX</name>
        <dbReference type="ChEBI" id="CHEBI:64076"/>
    </ligand>
</feature>
<evidence type="ECO:0000256" key="4">
    <source>
        <dbReference type="ARBA" id="ARBA00009524"/>
    </source>
</evidence>
<dbReference type="GO" id="GO:0110051">
    <property type="term" value="P:metabolite repair"/>
    <property type="evidence" value="ECO:0007669"/>
    <property type="project" value="TreeGrafter"/>
</dbReference>
<comment type="caution">
    <text evidence="22">The sequence shown here is derived from an EMBL/GenBank/DDBJ whole genome shotgun (WGS) entry which is preliminary data.</text>
</comment>
<dbReference type="GO" id="GO:0046872">
    <property type="term" value="F:metal ion binding"/>
    <property type="evidence" value="ECO:0007669"/>
    <property type="project" value="UniProtKB-UniRule"/>
</dbReference>
<reference evidence="22 23" key="1">
    <citation type="submission" date="2019-08" db="EMBL/GenBank/DDBJ databases">
        <title>In-depth cultivation of the pig gut microbiome towards novel bacterial diversity and tailored functional studies.</title>
        <authorList>
            <person name="Wylensek D."/>
            <person name="Hitch T.C.A."/>
            <person name="Clavel T."/>
        </authorList>
    </citation>
    <scope>NUCLEOTIDE SEQUENCE [LARGE SCALE GENOMIC DNA]</scope>
    <source>
        <strain evidence="23">WCA-380-WT-3B3</strain>
    </source>
</reference>
<keyword evidence="10 17" id="KW-0520">NAD</keyword>
<comment type="function">
    <text evidence="14 19">Bifunctional enzyme that catalyzes the epimerization of the S- and R-forms of NAD(P)HX and the dehydration of the S-form of NAD(P)HX at the expense of ADP, which is converted to AMP. This allows the repair of both epimers of NAD(P)HX, a damaged form of NAD(P)H that is a result of enzymatic or heat-dependent hydration.</text>
</comment>
<name>A0A6I2UTG7_9FIRM</name>
<dbReference type="PROSITE" id="PS51383">
    <property type="entry name" value="YJEF_C_3"/>
    <property type="match status" value="1"/>
</dbReference>
<evidence type="ECO:0000256" key="12">
    <source>
        <dbReference type="ARBA" id="ARBA00023239"/>
    </source>
</evidence>
<dbReference type="Gene3D" id="3.40.50.10260">
    <property type="entry name" value="YjeF N-terminal domain"/>
    <property type="match status" value="1"/>
</dbReference>
<dbReference type="SUPFAM" id="SSF53613">
    <property type="entry name" value="Ribokinase-like"/>
    <property type="match status" value="1"/>
</dbReference>
<comment type="catalytic activity">
    <reaction evidence="1 18 19">
        <text>(6R)-NADHX = (6S)-NADHX</text>
        <dbReference type="Rhea" id="RHEA:32215"/>
        <dbReference type="ChEBI" id="CHEBI:64074"/>
        <dbReference type="ChEBI" id="CHEBI:64075"/>
        <dbReference type="EC" id="5.1.99.6"/>
    </reaction>
</comment>
<dbReference type="HAMAP" id="MF_01966">
    <property type="entry name" value="NADHX_epimerase"/>
    <property type="match status" value="1"/>
</dbReference>
<evidence type="ECO:0000256" key="18">
    <source>
        <dbReference type="HAMAP-Rule" id="MF_01966"/>
    </source>
</evidence>
<feature type="binding site" evidence="17">
    <location>
        <position position="456"/>
    </location>
    <ligand>
        <name>(6S)-NADPHX</name>
        <dbReference type="ChEBI" id="CHEBI:64076"/>
    </ligand>
</feature>
<evidence type="ECO:0000256" key="11">
    <source>
        <dbReference type="ARBA" id="ARBA00023235"/>
    </source>
</evidence>
<evidence type="ECO:0000256" key="9">
    <source>
        <dbReference type="ARBA" id="ARBA00022958"/>
    </source>
</evidence>
<evidence type="ECO:0000256" key="6">
    <source>
        <dbReference type="ARBA" id="ARBA00022741"/>
    </source>
</evidence>
<keyword evidence="13" id="KW-0511">Multifunctional enzyme</keyword>
<feature type="binding site" evidence="18">
    <location>
        <position position="60"/>
    </location>
    <ligand>
        <name>K(+)</name>
        <dbReference type="ChEBI" id="CHEBI:29103"/>
    </ligand>
</feature>
<comment type="similarity">
    <text evidence="3 19">In the N-terminal section; belongs to the NnrE/AIBP family.</text>
</comment>
<evidence type="ECO:0000256" key="10">
    <source>
        <dbReference type="ARBA" id="ARBA00023027"/>
    </source>
</evidence>
<dbReference type="EMBL" id="VUNL01000011">
    <property type="protein sequence ID" value="MSV25518.1"/>
    <property type="molecule type" value="Genomic_DNA"/>
</dbReference>
<dbReference type="Proteomes" id="UP000430222">
    <property type="component" value="Unassembled WGS sequence"/>
</dbReference>
<dbReference type="Pfam" id="PF03853">
    <property type="entry name" value="YjeF_N"/>
    <property type="match status" value="1"/>
</dbReference>
<evidence type="ECO:0000256" key="17">
    <source>
        <dbReference type="HAMAP-Rule" id="MF_01965"/>
    </source>
</evidence>
<accession>A0A6I2UTG7</accession>
<proteinExistence type="inferred from homology"/>
<dbReference type="Pfam" id="PF01256">
    <property type="entry name" value="Carb_kinase"/>
    <property type="match status" value="1"/>
</dbReference>
<dbReference type="SUPFAM" id="SSF64153">
    <property type="entry name" value="YjeF N-terminal domain-like"/>
    <property type="match status" value="1"/>
</dbReference>
<evidence type="ECO:0000259" key="21">
    <source>
        <dbReference type="PROSITE" id="PS51385"/>
    </source>
</evidence>
<evidence type="ECO:0000256" key="5">
    <source>
        <dbReference type="ARBA" id="ARBA00022723"/>
    </source>
</evidence>
<feature type="domain" description="YjeF N-terminal" evidence="21">
    <location>
        <begin position="9"/>
        <end position="221"/>
    </location>
</feature>
<dbReference type="PANTHER" id="PTHR12592:SF0">
    <property type="entry name" value="ATP-DEPENDENT (S)-NAD(P)H-HYDRATE DEHYDRATASE"/>
    <property type="match status" value="1"/>
</dbReference>
<sequence length="530" mass="56189">MKVSLVREMRRIDQAAAERYGLPELLLMENAGHRAAEQMAALMHGVKGKTICILSGSGNNGGDALAAARHLFNQGARLKLFLAGNPDHFTESAAGMYQVLQKMGLDIHRLECDRDWDRLHFALKLADGVLDGILGTGFTGELRKPTLRVIEEINAAGKPVLSIDIPSGVEADTGRVLSVAVQADRTLVLGLPKPGHLLSPGAEYCGSWTVDDIGLPSPLLEEEQIHQALLDDEMASLLLPVRARSAHKGTCGRILVIAGSRGMTGAAALAASSALRAGAGIVTLAVPESLHDLMEIKLTEVMTRPIPEQTPGIFGGEAALAALLSLASEYDAVLIGPGLGRAEETMELVRFFVAKVNKPLVLDADAIYAFRSCPDDLSALPQIPVLTPHIGEMAGLLGVPVPELRESLLPVVRDAAAEYQSVLVVKSECTIVAYPDGDVFFTTKGNPGMATAGSGDVLAGTIAGLMKQMKSALAPLLGVYLHGAAGDLAYERKGEALIASDIREALPEVRVSFQKKIKTNVFMQGTRRGE</sequence>
<feature type="binding site" evidence="17">
    <location>
        <position position="338"/>
    </location>
    <ligand>
        <name>(6S)-NADPHX</name>
        <dbReference type="ChEBI" id="CHEBI:64076"/>
    </ligand>
</feature>
<feature type="binding site" evidence="17">
    <location>
        <position position="389"/>
    </location>
    <ligand>
        <name>(6S)-NADPHX</name>
        <dbReference type="ChEBI" id="CHEBI:64076"/>
    </ligand>
</feature>
<dbReference type="CDD" id="cd01653">
    <property type="entry name" value="GATase1"/>
    <property type="match status" value="1"/>
</dbReference>
<dbReference type="AlphaFoldDB" id="A0A6I2UTG7"/>
<dbReference type="HAMAP" id="MF_01965">
    <property type="entry name" value="NADHX_dehydratase"/>
    <property type="match status" value="1"/>
</dbReference>
<dbReference type="PROSITE" id="PS51385">
    <property type="entry name" value="YJEF_N"/>
    <property type="match status" value="1"/>
</dbReference>
<evidence type="ECO:0000256" key="2">
    <source>
        <dbReference type="ARBA" id="ARBA00000909"/>
    </source>
</evidence>
<dbReference type="EC" id="4.2.1.136" evidence="19"/>
<dbReference type="InterPro" id="IPR000631">
    <property type="entry name" value="CARKD"/>
</dbReference>
<dbReference type="InterPro" id="IPR030677">
    <property type="entry name" value="Nnr"/>
</dbReference>
<dbReference type="PANTHER" id="PTHR12592">
    <property type="entry name" value="ATP-DEPENDENT (S)-NAD(P)H-HYDRATE DEHYDRATASE FAMILY MEMBER"/>
    <property type="match status" value="1"/>
</dbReference>
<keyword evidence="11 18" id="KW-0413">Isomerase</keyword>
<dbReference type="EC" id="5.1.99.6" evidence="19"/>
<dbReference type="InterPro" id="IPR029056">
    <property type="entry name" value="Ribokinase-like"/>
</dbReference>
<comment type="similarity">
    <text evidence="4 19">In the C-terminal section; belongs to the NnrD/CARKD family.</text>
</comment>
<keyword evidence="23" id="KW-1185">Reference proteome</keyword>
<evidence type="ECO:0000256" key="15">
    <source>
        <dbReference type="ARBA" id="ARBA00048238"/>
    </source>
</evidence>
<evidence type="ECO:0000256" key="19">
    <source>
        <dbReference type="PIRNR" id="PIRNR017184"/>
    </source>
</evidence>
<evidence type="ECO:0000256" key="14">
    <source>
        <dbReference type="ARBA" id="ARBA00025153"/>
    </source>
</evidence>
<dbReference type="InterPro" id="IPR036652">
    <property type="entry name" value="YjeF_N_dom_sf"/>
</dbReference>
<comment type="subunit">
    <text evidence="17">Homotetramer.</text>
</comment>
<dbReference type="PIRSF" id="PIRSF017184">
    <property type="entry name" value="Nnr"/>
    <property type="match status" value="1"/>
</dbReference>
<evidence type="ECO:0000256" key="8">
    <source>
        <dbReference type="ARBA" id="ARBA00022857"/>
    </source>
</evidence>
<protein>
    <recommendedName>
        <fullName evidence="19">Bifunctional NAD(P)H-hydrate repair enzyme</fullName>
    </recommendedName>
    <alternativeName>
        <fullName evidence="19">Nicotinamide nucleotide repair protein</fullName>
    </alternativeName>
    <domain>
        <recommendedName>
            <fullName evidence="19">ADP-dependent (S)-NAD(P)H-hydrate dehydratase</fullName>
            <ecNumber evidence="19">4.2.1.136</ecNumber>
        </recommendedName>
        <alternativeName>
            <fullName evidence="19">ADP-dependent NAD(P)HX dehydratase</fullName>
        </alternativeName>
    </domain>
    <domain>
        <recommendedName>
            <fullName evidence="19">NAD(P)H-hydrate epimerase</fullName>
            <ecNumber evidence="19">5.1.99.6</ecNumber>
        </recommendedName>
    </domain>
</protein>
<comment type="caution">
    <text evidence="18">Lacks conserved residue(s) required for the propagation of feature annotation.</text>
</comment>
<organism evidence="22 23">
    <name type="scientific">Selenomonas montiformis</name>
    <dbReference type="NCBI Taxonomy" id="2652285"/>
    <lineage>
        <taxon>Bacteria</taxon>
        <taxon>Bacillati</taxon>
        <taxon>Bacillota</taxon>
        <taxon>Negativicutes</taxon>
        <taxon>Selenomonadales</taxon>
        <taxon>Selenomonadaceae</taxon>
        <taxon>Selenomonas</taxon>
    </lineage>
</organism>